<protein>
    <submittedName>
        <fullName evidence="14">M48 family metalloprotease</fullName>
        <ecNumber evidence="14">3.4.24.-</ecNumber>
    </submittedName>
</protein>
<keyword evidence="7 14" id="KW-0378">Hydrolase</keyword>
<feature type="domain" description="Peptidase M48" evidence="13">
    <location>
        <begin position="106"/>
        <end position="286"/>
    </location>
</feature>
<feature type="transmembrane region" description="Helical" evidence="12">
    <location>
        <begin position="332"/>
        <end position="353"/>
    </location>
</feature>
<feature type="transmembrane region" description="Helical" evidence="12">
    <location>
        <begin position="365"/>
        <end position="387"/>
    </location>
</feature>
<feature type="transmembrane region" description="Helical" evidence="12">
    <location>
        <begin position="531"/>
        <end position="548"/>
    </location>
</feature>
<evidence type="ECO:0000256" key="11">
    <source>
        <dbReference type="ARBA" id="ARBA00023136"/>
    </source>
</evidence>
<evidence type="ECO:0000256" key="8">
    <source>
        <dbReference type="ARBA" id="ARBA00022833"/>
    </source>
</evidence>
<keyword evidence="9 12" id="KW-1133">Transmembrane helix</keyword>
<evidence type="ECO:0000256" key="10">
    <source>
        <dbReference type="ARBA" id="ARBA00023049"/>
    </source>
</evidence>
<feature type="transmembrane region" description="Helical" evidence="12">
    <location>
        <begin position="568"/>
        <end position="588"/>
    </location>
</feature>
<feature type="transmembrane region" description="Helical" evidence="12">
    <location>
        <begin position="65"/>
        <end position="84"/>
    </location>
</feature>
<dbReference type="InterPro" id="IPR050083">
    <property type="entry name" value="HtpX_protease"/>
</dbReference>
<feature type="transmembrane region" description="Helical" evidence="12">
    <location>
        <begin position="480"/>
        <end position="500"/>
    </location>
</feature>
<dbReference type="Proteomes" id="UP001432062">
    <property type="component" value="Chromosome"/>
</dbReference>
<evidence type="ECO:0000256" key="6">
    <source>
        <dbReference type="ARBA" id="ARBA00022723"/>
    </source>
</evidence>
<evidence type="ECO:0000256" key="5">
    <source>
        <dbReference type="ARBA" id="ARBA00022692"/>
    </source>
</evidence>
<organism evidence="14 15">
    <name type="scientific">Nocardia vinacea</name>
    <dbReference type="NCBI Taxonomy" id="96468"/>
    <lineage>
        <taxon>Bacteria</taxon>
        <taxon>Bacillati</taxon>
        <taxon>Actinomycetota</taxon>
        <taxon>Actinomycetes</taxon>
        <taxon>Mycobacteriales</taxon>
        <taxon>Nocardiaceae</taxon>
        <taxon>Nocardia</taxon>
    </lineage>
</organism>
<dbReference type="EC" id="3.4.24.-" evidence="14"/>
<evidence type="ECO:0000313" key="15">
    <source>
        <dbReference type="Proteomes" id="UP001432062"/>
    </source>
</evidence>
<keyword evidence="3" id="KW-1003">Cell membrane</keyword>
<evidence type="ECO:0000256" key="9">
    <source>
        <dbReference type="ARBA" id="ARBA00022989"/>
    </source>
</evidence>
<gene>
    <name evidence="14" type="ORF">OG563_28760</name>
</gene>
<evidence type="ECO:0000256" key="3">
    <source>
        <dbReference type="ARBA" id="ARBA00022475"/>
    </source>
</evidence>
<evidence type="ECO:0000256" key="12">
    <source>
        <dbReference type="SAM" id="Phobius"/>
    </source>
</evidence>
<evidence type="ECO:0000256" key="4">
    <source>
        <dbReference type="ARBA" id="ARBA00022670"/>
    </source>
</evidence>
<dbReference type="Pfam" id="PF01435">
    <property type="entry name" value="Peptidase_M48"/>
    <property type="match status" value="1"/>
</dbReference>
<accession>A0ABZ1YLS7</accession>
<sequence length="836" mass="88986">MIASGLFIGDWFYGVLTGEQFVQIVERCLEQAGYTGSFDSLREQITIQDTAMRCYAFAQHTRASYSLGGAILVVLAGTSVVFIAPRIIERRRHLQPVATLLPDTADRVTELAVSAGLQHLPTAMLGDGAQRDAFSYGSPRRHRIAVPRAAAVRWRDQSLFDPLILHELAHLRNRDVGLSWLTRGVMYSIVPTMLLPICVSVVTGEFNLMPDYVWRAAILVGTVSVISTALLRSREHDADLRAATLMHDPNAMIALVGQSHSVSGGWWRQLRANHPAPAARADILKYPHRAASVGFVDGMAPAFLAASAMPLINVVATALSTANPIGPYQDLVAPSIGGVLLGCTVGTGVWRVVAVDRAAAAIPSLWAPACGVAVGLLLGQVVSLANTTSVLRGGLAHPAWLAIPALAGLASTVLVYSVAEVCFDATARLRSPRWAWIPGIVISCLVYFAVLNLSQRLQLTLDKAPWAFTRNCLIFELDSWPVVIAATVAAAMTGTAIMLARPGTHAPTWLFDESKPTQTPWPTASGTLHQMLLIGAVCGTCALIPYAVYRNRAPNDLNATSLFTLLEVSTWCGATGGAAAVVALILCVPRRGVALGMLAGTVAVLIFVIGFWVINAADDAPTHLRVVASMLADVLGLFFLLGTIIAPLALIPRLLDWRTGRTVAFAAALALTTCTGAILVSTTAEPVTEADLILGDIAPTVPESLAARMYVNVTGKRLSEGLFHTYGALKQIAPLIPTGDSSDLAQSIRSTIVQPLTALAAEAQTEHPRSPTVAAVHADAITLIATLTSASRQLADALEANDYRTVAEAMAELDQSSVMLDRWIMGMEYLRALAAK</sequence>
<feature type="transmembrane region" description="Helical" evidence="12">
    <location>
        <begin position="626"/>
        <end position="651"/>
    </location>
</feature>
<keyword evidence="8" id="KW-0862">Zinc</keyword>
<evidence type="ECO:0000256" key="7">
    <source>
        <dbReference type="ARBA" id="ARBA00022801"/>
    </source>
</evidence>
<feature type="transmembrane region" description="Helical" evidence="12">
    <location>
        <begin position="663"/>
        <end position="684"/>
    </location>
</feature>
<feature type="transmembrane region" description="Helical" evidence="12">
    <location>
        <begin position="399"/>
        <end position="423"/>
    </location>
</feature>
<keyword evidence="10 14" id="KW-0482">Metalloprotease</keyword>
<evidence type="ECO:0000256" key="1">
    <source>
        <dbReference type="ARBA" id="ARBA00001947"/>
    </source>
</evidence>
<feature type="transmembrane region" description="Helical" evidence="12">
    <location>
        <begin position="435"/>
        <end position="453"/>
    </location>
</feature>
<keyword evidence="4" id="KW-0645">Protease</keyword>
<proteinExistence type="predicted"/>
<feature type="transmembrane region" description="Helical" evidence="12">
    <location>
        <begin position="184"/>
        <end position="206"/>
    </location>
</feature>
<feature type="transmembrane region" description="Helical" evidence="12">
    <location>
        <begin position="290"/>
        <end position="312"/>
    </location>
</feature>
<name>A0ABZ1YLS7_9NOCA</name>
<keyword evidence="5 12" id="KW-0812">Transmembrane</keyword>
<dbReference type="PANTHER" id="PTHR43221:SF1">
    <property type="entry name" value="PROTEASE HTPX"/>
    <property type="match status" value="1"/>
</dbReference>
<keyword evidence="11 12" id="KW-0472">Membrane</keyword>
<dbReference type="EMBL" id="CP109441">
    <property type="protein sequence ID" value="WUV43211.1"/>
    <property type="molecule type" value="Genomic_DNA"/>
</dbReference>
<dbReference type="GO" id="GO:0008237">
    <property type="term" value="F:metallopeptidase activity"/>
    <property type="evidence" value="ECO:0007669"/>
    <property type="project" value="UniProtKB-KW"/>
</dbReference>
<keyword evidence="15" id="KW-1185">Reference proteome</keyword>
<comment type="cofactor">
    <cofactor evidence="1">
        <name>Zn(2+)</name>
        <dbReference type="ChEBI" id="CHEBI:29105"/>
    </cofactor>
</comment>
<dbReference type="PANTHER" id="PTHR43221">
    <property type="entry name" value="PROTEASE HTPX"/>
    <property type="match status" value="1"/>
</dbReference>
<reference evidence="14" key="1">
    <citation type="submission" date="2022-10" db="EMBL/GenBank/DDBJ databases">
        <title>The complete genomes of actinobacterial strains from the NBC collection.</title>
        <authorList>
            <person name="Joergensen T.S."/>
            <person name="Alvarez Arevalo M."/>
            <person name="Sterndorff E.B."/>
            <person name="Faurdal D."/>
            <person name="Vuksanovic O."/>
            <person name="Mourched A.-S."/>
            <person name="Charusanti P."/>
            <person name="Shaw S."/>
            <person name="Blin K."/>
            <person name="Weber T."/>
        </authorList>
    </citation>
    <scope>NUCLEOTIDE SEQUENCE</scope>
    <source>
        <strain evidence="14">NBC_01482</strain>
    </source>
</reference>
<keyword evidence="6" id="KW-0479">Metal-binding</keyword>
<evidence type="ECO:0000256" key="2">
    <source>
        <dbReference type="ARBA" id="ARBA00004651"/>
    </source>
</evidence>
<feature type="transmembrane region" description="Helical" evidence="12">
    <location>
        <begin position="595"/>
        <end position="614"/>
    </location>
</feature>
<evidence type="ECO:0000259" key="13">
    <source>
        <dbReference type="Pfam" id="PF01435"/>
    </source>
</evidence>
<evidence type="ECO:0000313" key="14">
    <source>
        <dbReference type="EMBL" id="WUV43211.1"/>
    </source>
</evidence>
<comment type="subcellular location">
    <subcellularLocation>
        <location evidence="2">Cell membrane</location>
        <topology evidence="2">Multi-pass membrane protein</topology>
    </subcellularLocation>
</comment>
<dbReference type="InterPro" id="IPR001915">
    <property type="entry name" value="Peptidase_M48"/>
</dbReference>
<dbReference type="RefSeq" id="WP_329405760.1">
    <property type="nucleotide sequence ID" value="NZ_CP109441.1"/>
</dbReference>
<feature type="transmembrane region" description="Helical" evidence="12">
    <location>
        <begin position="212"/>
        <end position="231"/>
    </location>
</feature>